<dbReference type="SUPFAM" id="SSF53448">
    <property type="entry name" value="Nucleotide-diphospho-sugar transferases"/>
    <property type="match status" value="1"/>
</dbReference>
<evidence type="ECO:0000256" key="1">
    <source>
        <dbReference type="ARBA" id="ARBA00038494"/>
    </source>
</evidence>
<accession>A0A448ND33</accession>
<feature type="domain" description="Glycosyltransferase 2-like" evidence="3">
    <location>
        <begin position="13"/>
        <end position="145"/>
    </location>
</feature>
<evidence type="ECO:0000256" key="2">
    <source>
        <dbReference type="SAM" id="MobiDB-lite"/>
    </source>
</evidence>
<reference evidence="4 5" key="1">
    <citation type="submission" date="2018-12" db="EMBL/GenBank/DDBJ databases">
        <authorList>
            <consortium name="Pathogen Informatics"/>
        </authorList>
    </citation>
    <scope>NUCLEOTIDE SEQUENCE [LARGE SCALE GENOMIC DNA]</scope>
    <source>
        <strain evidence="4 5">NCTC12735</strain>
        <plasmid evidence="5">22</plasmid>
    </source>
</reference>
<organism evidence="4 5">
    <name type="scientific">Legionella adelaidensis</name>
    <dbReference type="NCBI Taxonomy" id="45056"/>
    <lineage>
        <taxon>Bacteria</taxon>
        <taxon>Pseudomonadati</taxon>
        <taxon>Pseudomonadota</taxon>
        <taxon>Gammaproteobacteria</taxon>
        <taxon>Legionellales</taxon>
        <taxon>Legionellaceae</taxon>
        <taxon>Legionella</taxon>
    </lineage>
</organism>
<dbReference type="EMBL" id="LR134431">
    <property type="protein sequence ID" value="VEH85778.1"/>
    <property type="molecule type" value="Genomic_DNA"/>
</dbReference>
<dbReference type="PANTHER" id="PTHR43630">
    <property type="entry name" value="POLY-BETA-1,6-N-ACETYL-D-GLUCOSAMINE SYNTHASE"/>
    <property type="match status" value="1"/>
</dbReference>
<proteinExistence type="inferred from homology"/>
<evidence type="ECO:0000259" key="3">
    <source>
        <dbReference type="Pfam" id="PF00535"/>
    </source>
</evidence>
<dbReference type="Proteomes" id="UP000281170">
    <property type="component" value="Plasmid 22"/>
</dbReference>
<gene>
    <name evidence="4" type="ORF">NCTC12735_01414</name>
</gene>
<name>A0A448ND33_9GAMM</name>
<dbReference type="Pfam" id="PF00535">
    <property type="entry name" value="Glycos_transf_2"/>
    <property type="match status" value="1"/>
</dbReference>
<protein>
    <submittedName>
        <fullName evidence="4">Lipopolysaccharide biosynthesis glycosyltransferase</fullName>
    </submittedName>
</protein>
<sequence length="293" mass="33361">MVIIFVKKSTMLSVIIITKNEEGNIRRCLESVKWADEVIVLDSGSLDKTVAIAHEYTDKVYLTDWRGFGIQKQRALSFASGDWVLNLDADEAVDEKLKKEIQHAITSGAADAYRIPIRMYFYGKPLRYSSSPTRHVRLFRKKGARYSDDIVHEKIMLPGGSKVSQLKNPLIHHSFRDLTHALYKINLYSSYTAKIRIQRGEKTNVVKIGFSTGWMFFRCFILQRGFLDGFNGLIFAGLNTLGTLFRGLKQLYPDRQLKDLPEVKKIEGERDKKLSLPDANKPGGKKLNEDGAK</sequence>
<dbReference type="KEGG" id="ladl:NCTC12735_01414"/>
<dbReference type="InterPro" id="IPR029044">
    <property type="entry name" value="Nucleotide-diphossugar_trans"/>
</dbReference>
<keyword evidence="4" id="KW-0614">Plasmid</keyword>
<geneLocation type="plasmid" evidence="4 5">
    <name>22</name>
</geneLocation>
<dbReference type="AlphaFoldDB" id="A0A448ND33"/>
<evidence type="ECO:0000313" key="5">
    <source>
        <dbReference type="Proteomes" id="UP000281170"/>
    </source>
</evidence>
<feature type="region of interest" description="Disordered" evidence="2">
    <location>
        <begin position="268"/>
        <end position="293"/>
    </location>
</feature>
<dbReference type="PANTHER" id="PTHR43630:SF2">
    <property type="entry name" value="GLYCOSYLTRANSFERASE"/>
    <property type="match status" value="1"/>
</dbReference>
<dbReference type="CDD" id="cd02511">
    <property type="entry name" value="Beta4Glucosyltransferase"/>
    <property type="match status" value="1"/>
</dbReference>
<dbReference type="InterPro" id="IPR001173">
    <property type="entry name" value="Glyco_trans_2-like"/>
</dbReference>
<dbReference type="GO" id="GO:0016740">
    <property type="term" value="F:transferase activity"/>
    <property type="evidence" value="ECO:0007669"/>
    <property type="project" value="UniProtKB-KW"/>
</dbReference>
<keyword evidence="4" id="KW-0808">Transferase</keyword>
<dbReference type="Gene3D" id="3.90.550.10">
    <property type="entry name" value="Spore Coat Polysaccharide Biosynthesis Protein SpsA, Chain A"/>
    <property type="match status" value="1"/>
</dbReference>
<evidence type="ECO:0000313" key="4">
    <source>
        <dbReference type="EMBL" id="VEH85778.1"/>
    </source>
</evidence>
<comment type="similarity">
    <text evidence="1">Belongs to the glycosyltransferase 2 family. WaaE/KdtX subfamily.</text>
</comment>